<name>A0A285UW61_9HYPH</name>
<dbReference type="InterPro" id="IPR029016">
    <property type="entry name" value="GAF-like_dom_sf"/>
</dbReference>
<dbReference type="Pfam" id="PF01614">
    <property type="entry name" value="IclR_C"/>
    <property type="match status" value="1"/>
</dbReference>
<keyword evidence="1" id="KW-0805">Transcription regulation</keyword>
<dbReference type="SUPFAM" id="SSF46785">
    <property type="entry name" value="Winged helix' DNA-binding domain"/>
    <property type="match status" value="1"/>
</dbReference>
<evidence type="ECO:0000259" key="5">
    <source>
        <dbReference type="PROSITE" id="PS51078"/>
    </source>
</evidence>
<feature type="domain" description="IclR-ED" evidence="5">
    <location>
        <begin position="106"/>
        <end position="290"/>
    </location>
</feature>
<evidence type="ECO:0000256" key="2">
    <source>
        <dbReference type="ARBA" id="ARBA00023125"/>
    </source>
</evidence>
<dbReference type="InterPro" id="IPR036388">
    <property type="entry name" value="WH-like_DNA-bd_sf"/>
</dbReference>
<dbReference type="InterPro" id="IPR036390">
    <property type="entry name" value="WH_DNA-bd_sf"/>
</dbReference>
<dbReference type="InterPro" id="IPR050707">
    <property type="entry name" value="HTH_MetabolicPath_Reg"/>
</dbReference>
<evidence type="ECO:0000313" key="7">
    <source>
        <dbReference type="Proteomes" id="UP000219167"/>
    </source>
</evidence>
<dbReference type="SMART" id="SM00346">
    <property type="entry name" value="HTH_ICLR"/>
    <property type="match status" value="1"/>
</dbReference>
<feature type="domain" description="HTH iclR-type" evidence="4">
    <location>
        <begin position="43"/>
        <end position="105"/>
    </location>
</feature>
<reference evidence="6 7" key="1">
    <citation type="submission" date="2017-08" db="EMBL/GenBank/DDBJ databases">
        <authorList>
            <person name="de Groot N.N."/>
        </authorList>
    </citation>
    <scope>NUCLEOTIDE SEQUENCE [LARGE SCALE GENOMIC DNA]</scope>
    <source>
        <strain evidence="6 7">JC85</strain>
    </source>
</reference>
<dbReference type="GO" id="GO:0003700">
    <property type="term" value="F:DNA-binding transcription factor activity"/>
    <property type="evidence" value="ECO:0007669"/>
    <property type="project" value="TreeGrafter"/>
</dbReference>
<evidence type="ECO:0000259" key="4">
    <source>
        <dbReference type="PROSITE" id="PS51077"/>
    </source>
</evidence>
<dbReference type="AlphaFoldDB" id="A0A285UW61"/>
<dbReference type="EMBL" id="OBQD01000020">
    <property type="protein sequence ID" value="SOC46082.1"/>
    <property type="molecule type" value="Genomic_DNA"/>
</dbReference>
<gene>
    <name evidence="6" type="ORF">SAMN05892877_12092</name>
</gene>
<dbReference type="PROSITE" id="PS51078">
    <property type="entry name" value="ICLR_ED"/>
    <property type="match status" value="1"/>
</dbReference>
<protein>
    <submittedName>
        <fullName evidence="6">IclR family transcriptional regulator</fullName>
    </submittedName>
</protein>
<dbReference type="Proteomes" id="UP000219167">
    <property type="component" value="Unassembled WGS sequence"/>
</dbReference>
<keyword evidence="2" id="KW-0238">DNA-binding</keyword>
<keyword evidence="3" id="KW-0804">Transcription</keyword>
<sequence>MRWFCYRYVRRGKRLRGQMARRSDKATADGIEASGEDRDPLLVQSVEKAFRVLRAFDGTRPNLSLSQIADEAGLDMSAAQRFTHTLTKLGYLSKDTDTRRFELTVKSLDFGYHYTRASSLVERGMPYLLHLSKETEETVNLTVLDDTDIVFVSRFMSRHVLNNDVITGTRLPAYCTAPGIAILSSLPEKDAYGVLERSHLHPYTPHTTWELDALREKLKKSALRGYATAFEEYFHGDLSVAAPVLDANGKPYGAINIAVSRSRYAPEETEQRFSALVTAAARSISMAGGARR</sequence>
<keyword evidence="7" id="KW-1185">Reference proteome</keyword>
<organism evidence="6 7">
    <name type="scientific">Rhizobium subbaraonis</name>
    <dbReference type="NCBI Taxonomy" id="908946"/>
    <lineage>
        <taxon>Bacteria</taxon>
        <taxon>Pseudomonadati</taxon>
        <taxon>Pseudomonadota</taxon>
        <taxon>Alphaproteobacteria</taxon>
        <taxon>Hyphomicrobiales</taxon>
        <taxon>Rhizobiaceae</taxon>
        <taxon>Rhizobium/Agrobacterium group</taxon>
        <taxon>Rhizobium</taxon>
    </lineage>
</organism>
<evidence type="ECO:0000256" key="3">
    <source>
        <dbReference type="ARBA" id="ARBA00023163"/>
    </source>
</evidence>
<dbReference type="InterPro" id="IPR014757">
    <property type="entry name" value="Tscrpt_reg_IclR_C"/>
</dbReference>
<dbReference type="Gene3D" id="3.30.450.40">
    <property type="match status" value="1"/>
</dbReference>
<evidence type="ECO:0000313" key="6">
    <source>
        <dbReference type="EMBL" id="SOC46082.1"/>
    </source>
</evidence>
<dbReference type="PROSITE" id="PS51077">
    <property type="entry name" value="HTH_ICLR"/>
    <property type="match status" value="1"/>
</dbReference>
<accession>A0A285UW61</accession>
<evidence type="ECO:0000256" key="1">
    <source>
        <dbReference type="ARBA" id="ARBA00023015"/>
    </source>
</evidence>
<dbReference type="Gene3D" id="1.10.10.10">
    <property type="entry name" value="Winged helix-like DNA-binding domain superfamily/Winged helix DNA-binding domain"/>
    <property type="match status" value="1"/>
</dbReference>
<dbReference type="GO" id="GO:0003677">
    <property type="term" value="F:DNA binding"/>
    <property type="evidence" value="ECO:0007669"/>
    <property type="project" value="UniProtKB-KW"/>
</dbReference>
<proteinExistence type="predicted"/>
<dbReference type="InterPro" id="IPR005471">
    <property type="entry name" value="Tscrpt_reg_IclR_N"/>
</dbReference>
<dbReference type="SUPFAM" id="SSF55781">
    <property type="entry name" value="GAF domain-like"/>
    <property type="match status" value="1"/>
</dbReference>
<dbReference type="Pfam" id="PF09339">
    <property type="entry name" value="HTH_IclR"/>
    <property type="match status" value="1"/>
</dbReference>
<dbReference type="PANTHER" id="PTHR30136:SF34">
    <property type="entry name" value="TRANSCRIPTIONAL REGULATOR"/>
    <property type="match status" value="1"/>
</dbReference>
<dbReference type="PANTHER" id="PTHR30136">
    <property type="entry name" value="HELIX-TURN-HELIX TRANSCRIPTIONAL REGULATOR, ICLR FAMILY"/>
    <property type="match status" value="1"/>
</dbReference>
<dbReference type="GO" id="GO:0045892">
    <property type="term" value="P:negative regulation of DNA-templated transcription"/>
    <property type="evidence" value="ECO:0007669"/>
    <property type="project" value="TreeGrafter"/>
</dbReference>